<name>A0A8E2DJY6_9APHY</name>
<dbReference type="GO" id="GO:0030267">
    <property type="term" value="F:glyoxylate reductase (NADPH) activity"/>
    <property type="evidence" value="ECO:0007669"/>
    <property type="project" value="TreeGrafter"/>
</dbReference>
<keyword evidence="7" id="KW-1185">Reference proteome</keyword>
<feature type="domain" description="D-isomer specific 2-hydroxyacid dehydrogenase NAD-binding" evidence="5">
    <location>
        <begin position="122"/>
        <end position="298"/>
    </location>
</feature>
<accession>A0A8E2DJY6</accession>
<dbReference type="GO" id="GO:0005829">
    <property type="term" value="C:cytosol"/>
    <property type="evidence" value="ECO:0007669"/>
    <property type="project" value="TreeGrafter"/>
</dbReference>
<dbReference type="PROSITE" id="PS00671">
    <property type="entry name" value="D_2_HYDROXYACID_DH_3"/>
    <property type="match status" value="1"/>
</dbReference>
<feature type="domain" description="D-isomer specific 2-hydroxyacid dehydrogenase catalytic" evidence="4">
    <location>
        <begin position="15"/>
        <end position="322"/>
    </location>
</feature>
<evidence type="ECO:0000259" key="4">
    <source>
        <dbReference type="Pfam" id="PF00389"/>
    </source>
</evidence>
<dbReference type="InterPro" id="IPR036291">
    <property type="entry name" value="NAD(P)-bd_dom_sf"/>
</dbReference>
<reference evidence="6 7" key="1">
    <citation type="submission" date="2016-07" db="EMBL/GenBank/DDBJ databases">
        <title>Draft genome of the white-rot fungus Obba rivulosa 3A-2.</title>
        <authorList>
            <consortium name="DOE Joint Genome Institute"/>
            <person name="Miettinen O."/>
            <person name="Riley R."/>
            <person name="Acob R."/>
            <person name="Barry K."/>
            <person name="Cullen D."/>
            <person name="De Vries R."/>
            <person name="Hainaut M."/>
            <person name="Hatakka A."/>
            <person name="Henrissat B."/>
            <person name="Hilden K."/>
            <person name="Kuo R."/>
            <person name="Labutti K."/>
            <person name="Lipzen A."/>
            <person name="Makela M.R."/>
            <person name="Sandor L."/>
            <person name="Spatafora J.W."/>
            <person name="Grigoriev I.V."/>
            <person name="Hibbett D.S."/>
        </authorList>
    </citation>
    <scope>NUCLEOTIDE SEQUENCE [LARGE SCALE GENOMIC DNA]</scope>
    <source>
        <strain evidence="6 7">3A-2</strain>
    </source>
</reference>
<dbReference type="InterPro" id="IPR006140">
    <property type="entry name" value="D-isomer_DH_NAD-bd"/>
</dbReference>
<proteinExistence type="inferred from homology"/>
<evidence type="ECO:0000256" key="3">
    <source>
        <dbReference type="RuleBase" id="RU003719"/>
    </source>
</evidence>
<dbReference type="InterPro" id="IPR029753">
    <property type="entry name" value="D-isomer_DH_CS"/>
</dbReference>
<dbReference type="Pfam" id="PF00389">
    <property type="entry name" value="2-Hacid_dh"/>
    <property type="match status" value="1"/>
</dbReference>
<dbReference type="SUPFAM" id="SSF52283">
    <property type="entry name" value="Formate/glycerate dehydrogenase catalytic domain-like"/>
    <property type="match status" value="1"/>
</dbReference>
<evidence type="ECO:0000313" key="6">
    <source>
        <dbReference type="EMBL" id="OCH89877.1"/>
    </source>
</evidence>
<dbReference type="CDD" id="cd12168">
    <property type="entry name" value="Mand_dh_like"/>
    <property type="match status" value="1"/>
</dbReference>
<dbReference type="InterPro" id="IPR029752">
    <property type="entry name" value="D-isomer_DH_CS1"/>
</dbReference>
<organism evidence="6 7">
    <name type="scientific">Obba rivulosa</name>
    <dbReference type="NCBI Taxonomy" id="1052685"/>
    <lineage>
        <taxon>Eukaryota</taxon>
        <taxon>Fungi</taxon>
        <taxon>Dikarya</taxon>
        <taxon>Basidiomycota</taxon>
        <taxon>Agaricomycotina</taxon>
        <taxon>Agaricomycetes</taxon>
        <taxon>Polyporales</taxon>
        <taxon>Gelatoporiaceae</taxon>
        <taxon>Obba</taxon>
    </lineage>
</organism>
<dbReference type="PROSITE" id="PS00065">
    <property type="entry name" value="D_2_HYDROXYACID_DH_1"/>
    <property type="match status" value="1"/>
</dbReference>
<dbReference type="EMBL" id="KV722417">
    <property type="protein sequence ID" value="OCH89877.1"/>
    <property type="molecule type" value="Genomic_DNA"/>
</dbReference>
<dbReference type="SUPFAM" id="SSF51735">
    <property type="entry name" value="NAD(P)-binding Rossmann-fold domains"/>
    <property type="match status" value="1"/>
</dbReference>
<dbReference type="GO" id="GO:0051287">
    <property type="term" value="F:NAD binding"/>
    <property type="evidence" value="ECO:0007669"/>
    <property type="project" value="InterPro"/>
</dbReference>
<dbReference type="GO" id="GO:0016618">
    <property type="term" value="F:hydroxypyruvate reductase [NAD(P)H] activity"/>
    <property type="evidence" value="ECO:0007669"/>
    <property type="project" value="TreeGrafter"/>
</dbReference>
<evidence type="ECO:0000256" key="2">
    <source>
        <dbReference type="ARBA" id="ARBA00023002"/>
    </source>
</evidence>
<dbReference type="Proteomes" id="UP000250043">
    <property type="component" value="Unassembled WGS sequence"/>
</dbReference>
<comment type="similarity">
    <text evidence="1 3">Belongs to the D-isomer specific 2-hydroxyacid dehydrogenase family.</text>
</comment>
<keyword evidence="2 3" id="KW-0560">Oxidoreductase</keyword>
<evidence type="ECO:0000256" key="1">
    <source>
        <dbReference type="ARBA" id="ARBA00005854"/>
    </source>
</evidence>
<dbReference type="PANTHER" id="PTHR10996:SF257">
    <property type="entry name" value="GLYOXYLATE REDUCTASE 1"/>
    <property type="match status" value="1"/>
</dbReference>
<gene>
    <name evidence="6" type="ORF">OBBRIDRAFT_793863</name>
</gene>
<dbReference type="InterPro" id="IPR006139">
    <property type="entry name" value="D-isomer_2_OHA_DH_cat_dom"/>
</dbReference>
<dbReference type="InterPro" id="IPR050223">
    <property type="entry name" value="D-isomer_2-hydroxyacid_DH"/>
</dbReference>
<evidence type="ECO:0000259" key="5">
    <source>
        <dbReference type="Pfam" id="PF02826"/>
    </source>
</evidence>
<dbReference type="Pfam" id="PF02826">
    <property type="entry name" value="2-Hacid_dh_C"/>
    <property type="match status" value="1"/>
</dbReference>
<dbReference type="AlphaFoldDB" id="A0A8E2DJY6"/>
<sequence length="340" mass="37023">MTRVMICGNLAWAQKECAELFSGLADVVVMDSPDRADFLAGLRPGGKYAGVVVLYRHNISADRIGIFDKEIVAALADAGIKWIAHNGAGYDQIDVYACKEKGIMVSNTPGAVDDATATTALYLMISTLRRFSSAERALRTGAWKAHHVAGEAHDLTGRTLAVLGLGGIGLRLAEFAHAFPMRVVYHSRRPNPQAPAWAEYFGADRLDEMLSQTDVLSVHVPLKKETEGLVGESMIRKLPKGAVIVNTARGKVLDEDAVIKALEDGHLGAVGLDVYPDEPNVNPRWLDFPNATLLPHMGTETYDSQKKMELRALTNLRDYLTKGMGSDLVPEFTTNQRPGL</sequence>
<dbReference type="OrthoDB" id="9991913at2759"/>
<evidence type="ECO:0000313" key="7">
    <source>
        <dbReference type="Proteomes" id="UP000250043"/>
    </source>
</evidence>
<protein>
    <submittedName>
        <fullName evidence="6">Uncharacterized protein</fullName>
    </submittedName>
</protein>
<dbReference type="PANTHER" id="PTHR10996">
    <property type="entry name" value="2-HYDROXYACID DEHYDROGENASE-RELATED"/>
    <property type="match status" value="1"/>
</dbReference>
<dbReference type="Gene3D" id="3.40.50.720">
    <property type="entry name" value="NAD(P)-binding Rossmann-like Domain"/>
    <property type="match status" value="2"/>
</dbReference>